<organism evidence="1 2">
    <name type="scientific">Plantimonas leprariae</name>
    <dbReference type="NCBI Taxonomy" id="2615207"/>
    <lineage>
        <taxon>Bacteria</taxon>
        <taxon>Pseudomonadati</taxon>
        <taxon>Pseudomonadota</taxon>
        <taxon>Alphaproteobacteria</taxon>
        <taxon>Hyphomicrobiales</taxon>
        <taxon>Aurantimonadaceae</taxon>
        <taxon>Plantimonas</taxon>
    </lineage>
</organism>
<comment type="caution">
    <text evidence="1">The sequence shown here is derived from an EMBL/GenBank/DDBJ whole genome shotgun (WGS) entry which is preliminary data.</text>
</comment>
<evidence type="ECO:0000313" key="2">
    <source>
        <dbReference type="Proteomes" id="UP000432089"/>
    </source>
</evidence>
<protein>
    <recommendedName>
        <fullName evidence="3">Glycosyl hydrolase family 32 N-terminal domain-containing protein</fullName>
    </recommendedName>
</protein>
<reference evidence="1 2" key="1">
    <citation type="submission" date="2019-09" db="EMBL/GenBank/DDBJ databases">
        <title>YIM 132180 draft genome.</title>
        <authorList>
            <person name="Zhang K."/>
        </authorList>
    </citation>
    <scope>NUCLEOTIDE SEQUENCE [LARGE SCALE GENOMIC DNA]</scope>
    <source>
        <strain evidence="1 2">YIM 132180</strain>
    </source>
</reference>
<sequence length="322" mass="34903">MFQTTFRNRAAVGADFASLRHDCRIAFQGRDDPDPASFDHRGWIAATWTGDGKTVFAIVHDEYHGERFGAACGAESGPLACWYNALTAAVSRDGGASFEAVRPRRLVAAVPFRAEETRDGHAGYFEPTNIVAHDGALFMMANVVSPPPQRAGNCLLRTTGIEDPAGWRAFRDGGFPTRFADPYAGAVDGEAQLCDPIAPDVLRWPVTSLVRHVPSGLFVATMKGRTTDGDGRERTGVFYATSRDLIDWRGPALLFEAPIAGDCAAPATLAYPALIDTGSESRNFDTLSGDRATLTFVRTHRKACKDTPDRDVAMRPVRITVP</sequence>
<proteinExistence type="predicted"/>
<name>A0A7V7TW47_9HYPH</name>
<dbReference type="Proteomes" id="UP000432089">
    <property type="component" value="Unassembled WGS sequence"/>
</dbReference>
<evidence type="ECO:0008006" key="3">
    <source>
        <dbReference type="Google" id="ProtNLM"/>
    </source>
</evidence>
<evidence type="ECO:0000313" key="1">
    <source>
        <dbReference type="EMBL" id="KAB0679038.1"/>
    </source>
</evidence>
<keyword evidence="2" id="KW-1185">Reference proteome</keyword>
<gene>
    <name evidence="1" type="ORF">F6X38_14160</name>
</gene>
<dbReference type="AlphaFoldDB" id="A0A7V7TW47"/>
<dbReference type="EMBL" id="VZDO01000011">
    <property type="protein sequence ID" value="KAB0679038.1"/>
    <property type="molecule type" value="Genomic_DNA"/>
</dbReference>
<accession>A0A7V7TW47</accession>